<dbReference type="AlphaFoldDB" id="A0A0V8QFE0"/>
<evidence type="ECO:0000313" key="2">
    <source>
        <dbReference type="Proteomes" id="UP000054874"/>
    </source>
</evidence>
<gene>
    <name evidence="1" type="ORF">ASU35_10025</name>
</gene>
<dbReference type="STRING" id="290052.ASU35_10025"/>
<evidence type="ECO:0000313" key="1">
    <source>
        <dbReference type="EMBL" id="KSV59248.1"/>
    </source>
</evidence>
<sequence>MSKTLFYEMREKIEEALQEGKVSLIKEFLKNYEKNLKEKYVLHWQYIDMVKALLFWETSEKECVLWLEKAIERTLPFIREKDIWNLAMGRDELMLLILWGEKKKQGKRRIAFMQKALTYMEKQWKDIEEKGKIYPYAAMLLERELIKEKLWQEAEKVGEDAVKLLIDIDSICYLRELLQLQIFVKNELGKTEEAKKFTEEYMILEDICKEYGYIDEKTGILVRLKKQFYVEKEVIRKNRIGRGFTQEQLSEGICEPETLARIKKGGGLMNEILGNLRSVWGGEKKSEVQSLLFGILKNWKRSGK</sequence>
<evidence type="ECO:0008006" key="3">
    <source>
        <dbReference type="Google" id="ProtNLM"/>
    </source>
</evidence>
<dbReference type="Gene3D" id="1.25.40.10">
    <property type="entry name" value="Tetratricopeptide repeat domain"/>
    <property type="match status" value="1"/>
</dbReference>
<comment type="caution">
    <text evidence="1">The sequence shown here is derived from an EMBL/GenBank/DDBJ whole genome shotgun (WGS) entry which is preliminary data.</text>
</comment>
<keyword evidence="2" id="KW-1185">Reference proteome</keyword>
<organism evidence="1 2">
    <name type="scientific">Acetivibrio ethanolgignens</name>
    <dbReference type="NCBI Taxonomy" id="290052"/>
    <lineage>
        <taxon>Bacteria</taxon>
        <taxon>Bacillati</taxon>
        <taxon>Bacillota</taxon>
        <taxon>Clostridia</taxon>
        <taxon>Eubacteriales</taxon>
        <taxon>Oscillospiraceae</taxon>
        <taxon>Acetivibrio</taxon>
    </lineage>
</organism>
<dbReference type="EMBL" id="LNAM01000150">
    <property type="protein sequence ID" value="KSV59248.1"/>
    <property type="molecule type" value="Genomic_DNA"/>
</dbReference>
<proteinExistence type="predicted"/>
<protein>
    <recommendedName>
        <fullName evidence="3">HTH cro/C1-type domain-containing protein</fullName>
    </recommendedName>
</protein>
<dbReference type="InterPro" id="IPR011990">
    <property type="entry name" value="TPR-like_helical_dom_sf"/>
</dbReference>
<dbReference type="Proteomes" id="UP000054874">
    <property type="component" value="Unassembled WGS sequence"/>
</dbReference>
<reference evidence="1 2" key="1">
    <citation type="submission" date="2015-11" db="EMBL/GenBank/DDBJ databases">
        <title>Butyribacter intestini gen. nov., sp. nov., a butyric acid-producing bacterium of the family Lachnospiraceae isolated from the human faeces.</title>
        <authorList>
            <person name="Zou Y."/>
            <person name="Xue W."/>
            <person name="Luo G."/>
            <person name="Lv M."/>
        </authorList>
    </citation>
    <scope>NUCLEOTIDE SEQUENCE [LARGE SCALE GENOMIC DNA]</scope>
    <source>
        <strain evidence="1 2">ACET-33324</strain>
    </source>
</reference>
<name>A0A0V8QFE0_9FIRM</name>
<accession>A0A0V8QFE0</accession>